<dbReference type="InterPro" id="IPR022002">
    <property type="entry name" value="ChsH2_Znr"/>
</dbReference>
<dbReference type="PANTHER" id="PTHR34075:SF5">
    <property type="entry name" value="BLR3430 PROTEIN"/>
    <property type="match status" value="1"/>
</dbReference>
<evidence type="ECO:0000259" key="1">
    <source>
        <dbReference type="Pfam" id="PF01796"/>
    </source>
</evidence>
<dbReference type="Proteomes" id="UP000264006">
    <property type="component" value="Chromosome"/>
</dbReference>
<dbReference type="SUPFAM" id="SSF50249">
    <property type="entry name" value="Nucleic acid-binding proteins"/>
    <property type="match status" value="1"/>
</dbReference>
<dbReference type="Gene3D" id="6.10.30.10">
    <property type="match status" value="1"/>
</dbReference>
<protein>
    <submittedName>
        <fullName evidence="3">Uncharacterized protein</fullName>
    </submittedName>
</protein>
<evidence type="ECO:0000259" key="2">
    <source>
        <dbReference type="Pfam" id="PF12172"/>
    </source>
</evidence>
<dbReference type="Pfam" id="PF12172">
    <property type="entry name" value="zf-ChsH2"/>
    <property type="match status" value="1"/>
</dbReference>
<keyword evidence="4" id="KW-1185">Reference proteome</keyword>
<dbReference type="Pfam" id="PF01796">
    <property type="entry name" value="OB_ChsH2_C"/>
    <property type="match status" value="1"/>
</dbReference>
<sequence length="141" mass="15447">MIGLPTPSPLTEPFWSGAADRQLVRQVCDNCALNLFTPRIACPACQSEALTWQRSDGLGTVYSHSVVHRSPTGDRDVPYVVAIVDLDEGWHLMTNIVGCDPAEVYIGQRVTVAWEDRDGRRLPVFTPTPNVDLHHGEGAPA</sequence>
<dbReference type="AlphaFoldDB" id="A0A346Y335"/>
<name>A0A346Y335_9ACTN</name>
<proteinExistence type="predicted"/>
<evidence type="ECO:0000313" key="3">
    <source>
        <dbReference type="EMBL" id="AXV08882.1"/>
    </source>
</evidence>
<dbReference type="RefSeq" id="WP_114593158.1">
    <property type="nucleotide sequence ID" value="NZ_CP031165.1"/>
</dbReference>
<dbReference type="KEGG" id="euz:DVS28_a4215"/>
<organism evidence="3 4">
    <name type="scientific">Euzebya pacifica</name>
    <dbReference type="NCBI Taxonomy" id="1608957"/>
    <lineage>
        <taxon>Bacteria</taxon>
        <taxon>Bacillati</taxon>
        <taxon>Actinomycetota</taxon>
        <taxon>Nitriliruptoria</taxon>
        <taxon>Euzebyales</taxon>
    </lineage>
</organism>
<dbReference type="PANTHER" id="PTHR34075">
    <property type="entry name" value="BLR3430 PROTEIN"/>
    <property type="match status" value="1"/>
</dbReference>
<dbReference type="InterPro" id="IPR052513">
    <property type="entry name" value="Thioester_dehydratase-like"/>
</dbReference>
<reference evidence="3 4" key="1">
    <citation type="submission" date="2018-09" db="EMBL/GenBank/DDBJ databases">
        <title>Complete genome sequence of Euzebya sp. DY32-46 isolated from seawater of Pacific Ocean.</title>
        <authorList>
            <person name="Xu L."/>
            <person name="Wu Y.-H."/>
            <person name="Xu X.-W."/>
        </authorList>
    </citation>
    <scope>NUCLEOTIDE SEQUENCE [LARGE SCALE GENOMIC DNA]</scope>
    <source>
        <strain evidence="3 4">DY32-46</strain>
    </source>
</reference>
<dbReference type="InterPro" id="IPR002878">
    <property type="entry name" value="ChsH2_C"/>
</dbReference>
<dbReference type="OrthoDB" id="7470921at2"/>
<feature type="domain" description="ChsH2 C-terminal OB-fold" evidence="1">
    <location>
        <begin position="52"/>
        <end position="115"/>
    </location>
</feature>
<evidence type="ECO:0000313" key="4">
    <source>
        <dbReference type="Proteomes" id="UP000264006"/>
    </source>
</evidence>
<dbReference type="InterPro" id="IPR012340">
    <property type="entry name" value="NA-bd_OB-fold"/>
</dbReference>
<accession>A0A346Y335</accession>
<feature type="domain" description="ChsH2 rubredoxin-like zinc ribbon" evidence="2">
    <location>
        <begin position="15"/>
        <end position="50"/>
    </location>
</feature>
<dbReference type="EMBL" id="CP031165">
    <property type="protein sequence ID" value="AXV08882.1"/>
    <property type="molecule type" value="Genomic_DNA"/>
</dbReference>
<gene>
    <name evidence="3" type="ORF">DVS28_a4215</name>
</gene>